<accession>A0A813E0K3</accession>
<dbReference type="SMART" id="SM00054">
    <property type="entry name" value="EFh"/>
    <property type="match status" value="2"/>
</dbReference>
<feature type="domain" description="EF-hand" evidence="1">
    <location>
        <begin position="1"/>
        <end position="34"/>
    </location>
</feature>
<name>A0A813E0K3_POLGL</name>
<dbReference type="Proteomes" id="UP000654075">
    <property type="component" value="Unassembled WGS sequence"/>
</dbReference>
<dbReference type="InterPro" id="IPR011992">
    <property type="entry name" value="EF-hand-dom_pair"/>
</dbReference>
<reference evidence="2" key="1">
    <citation type="submission" date="2021-02" db="EMBL/GenBank/DDBJ databases">
        <authorList>
            <person name="Dougan E. K."/>
            <person name="Rhodes N."/>
            <person name="Thang M."/>
            <person name="Chan C."/>
        </authorList>
    </citation>
    <scope>NUCLEOTIDE SEQUENCE</scope>
</reference>
<proteinExistence type="predicted"/>
<protein>
    <recommendedName>
        <fullName evidence="1">EF-hand domain-containing protein</fullName>
    </recommendedName>
</protein>
<keyword evidence="3" id="KW-1185">Reference proteome</keyword>
<evidence type="ECO:0000313" key="3">
    <source>
        <dbReference type="Proteomes" id="UP000654075"/>
    </source>
</evidence>
<gene>
    <name evidence="2" type="ORF">PGLA1383_LOCUS9872</name>
</gene>
<evidence type="ECO:0000259" key="1">
    <source>
        <dbReference type="PROSITE" id="PS50222"/>
    </source>
</evidence>
<dbReference type="InterPro" id="IPR002048">
    <property type="entry name" value="EF_hand_dom"/>
</dbReference>
<comment type="caution">
    <text evidence="2">The sequence shown here is derived from an EMBL/GenBank/DDBJ whole genome shotgun (WGS) entry which is preliminary data.</text>
</comment>
<evidence type="ECO:0000313" key="2">
    <source>
        <dbReference type="EMBL" id="CAE8591184.1"/>
    </source>
</evidence>
<dbReference type="SUPFAM" id="SSF47473">
    <property type="entry name" value="EF-hand"/>
    <property type="match status" value="1"/>
</dbReference>
<dbReference type="GO" id="GO:0005509">
    <property type="term" value="F:calcium ion binding"/>
    <property type="evidence" value="ECO:0007669"/>
    <property type="project" value="InterPro"/>
</dbReference>
<dbReference type="Gene3D" id="1.10.238.10">
    <property type="entry name" value="EF-hand"/>
    <property type="match status" value="1"/>
</dbReference>
<organism evidence="2 3">
    <name type="scientific">Polarella glacialis</name>
    <name type="common">Dinoflagellate</name>
    <dbReference type="NCBI Taxonomy" id="89957"/>
    <lineage>
        <taxon>Eukaryota</taxon>
        <taxon>Sar</taxon>
        <taxon>Alveolata</taxon>
        <taxon>Dinophyceae</taxon>
        <taxon>Suessiales</taxon>
        <taxon>Suessiaceae</taxon>
        <taxon>Polarella</taxon>
    </lineage>
</organism>
<feature type="non-terminal residue" evidence="2">
    <location>
        <position position="135"/>
    </location>
</feature>
<sequence>VKDAHEEFKACDTDRDCVISKNELKVFLLGFFPDPSMAKALSKTLVDAWWDSIDGDGNEIVDLEEFVVFYNDIFELACRKMSNVAGVLLDGCRTARKPVSLESGLEPLELLSDTSGAVGRRPIRCAASTDEGGNA</sequence>
<dbReference type="AlphaFoldDB" id="A0A813E0K3"/>
<dbReference type="PROSITE" id="PS50222">
    <property type="entry name" value="EF_HAND_2"/>
    <property type="match status" value="2"/>
</dbReference>
<feature type="domain" description="EF-hand" evidence="1">
    <location>
        <begin position="41"/>
        <end position="76"/>
    </location>
</feature>
<dbReference type="EMBL" id="CAJNNV010004751">
    <property type="protein sequence ID" value="CAE8591184.1"/>
    <property type="molecule type" value="Genomic_DNA"/>
</dbReference>
<dbReference type="Pfam" id="PF13499">
    <property type="entry name" value="EF-hand_7"/>
    <property type="match status" value="1"/>
</dbReference>